<protein>
    <submittedName>
        <fullName evidence="1">Uncharacterized protein</fullName>
    </submittedName>
</protein>
<dbReference type="AlphaFoldDB" id="A0AA42WQE4"/>
<comment type="caution">
    <text evidence="1">The sequence shown here is derived from an EMBL/GenBank/DDBJ whole genome shotgun (WGS) entry which is preliminary data.</text>
</comment>
<gene>
    <name evidence="1" type="ORF">N5J77_01990</name>
</gene>
<dbReference type="EMBL" id="JAOCKX010000002">
    <property type="protein sequence ID" value="MDH2129879.1"/>
    <property type="molecule type" value="Genomic_DNA"/>
</dbReference>
<sequence>MADDATERHNQMAPEIIKHVVYGTNGDLEDALVVLESVVLGVISYHAINSYRAGPLRYRAATEYLDLLTQRVIERFSIMDGLGQGSG</sequence>
<evidence type="ECO:0000313" key="1">
    <source>
        <dbReference type="EMBL" id="MDH2129879.1"/>
    </source>
</evidence>
<organism evidence="1 2">
    <name type="scientific">Sphingobium yanoikuyae</name>
    <name type="common">Sphingomonas yanoikuyae</name>
    <dbReference type="NCBI Taxonomy" id="13690"/>
    <lineage>
        <taxon>Bacteria</taxon>
        <taxon>Pseudomonadati</taxon>
        <taxon>Pseudomonadota</taxon>
        <taxon>Alphaproteobacteria</taxon>
        <taxon>Sphingomonadales</taxon>
        <taxon>Sphingomonadaceae</taxon>
        <taxon>Sphingobium</taxon>
    </lineage>
</organism>
<proteinExistence type="predicted"/>
<dbReference type="Proteomes" id="UP001162318">
    <property type="component" value="Unassembled WGS sequence"/>
</dbReference>
<reference evidence="1" key="1">
    <citation type="submission" date="2022-09" db="EMBL/GenBank/DDBJ databases">
        <title>Intensive care unit water sources are persistently colonized with multi-drug resistant bacteria and are the site of extensive horizontal gene transfer of antibiotic resistance genes.</title>
        <authorList>
            <person name="Diorio-Toth L."/>
        </authorList>
    </citation>
    <scope>NUCLEOTIDE SEQUENCE</scope>
    <source>
        <strain evidence="1">GD03659</strain>
    </source>
</reference>
<accession>A0AA42WQE4</accession>
<name>A0AA42WQE4_SPHYA</name>
<dbReference type="RefSeq" id="WP_279727132.1">
    <property type="nucleotide sequence ID" value="NZ_JAOCKX010000002.1"/>
</dbReference>
<evidence type="ECO:0000313" key="2">
    <source>
        <dbReference type="Proteomes" id="UP001162318"/>
    </source>
</evidence>